<keyword evidence="4" id="KW-1185">Reference proteome</keyword>
<dbReference type="PANTHER" id="PTHR43377">
    <property type="entry name" value="BILIVERDIN REDUCTASE A"/>
    <property type="match status" value="1"/>
</dbReference>
<dbReference type="GO" id="GO:0000166">
    <property type="term" value="F:nucleotide binding"/>
    <property type="evidence" value="ECO:0007669"/>
    <property type="project" value="InterPro"/>
</dbReference>
<dbReference type="InterPro" id="IPR000683">
    <property type="entry name" value="Gfo/Idh/MocA-like_OxRdtase_N"/>
</dbReference>
<dbReference type="EMBL" id="RBAH01000002">
    <property type="protein sequence ID" value="RKN86079.1"/>
    <property type="molecule type" value="Genomic_DNA"/>
</dbReference>
<dbReference type="RefSeq" id="WP_120745771.1">
    <property type="nucleotide sequence ID" value="NZ_RBAH01000002.1"/>
</dbReference>
<proteinExistence type="predicted"/>
<reference evidence="3 4" key="1">
    <citation type="journal article" date="2007" name="Int. J. Syst. Evol. Microbiol.">
        <title>Paenibacillus ginsengarvi sp. nov., isolated from soil from ginseng cultivation.</title>
        <authorList>
            <person name="Yoon M.H."/>
            <person name="Ten L.N."/>
            <person name="Im W.T."/>
        </authorList>
    </citation>
    <scope>NUCLEOTIDE SEQUENCE [LARGE SCALE GENOMIC DNA]</scope>
    <source>
        <strain evidence="3 4">KCTC 13059</strain>
    </source>
</reference>
<evidence type="ECO:0000313" key="3">
    <source>
        <dbReference type="EMBL" id="RKN86079.1"/>
    </source>
</evidence>
<accession>A0A3B0CQ51</accession>
<dbReference type="Pfam" id="PF22725">
    <property type="entry name" value="GFO_IDH_MocA_C3"/>
    <property type="match status" value="1"/>
</dbReference>
<protein>
    <submittedName>
        <fullName evidence="3">Gfo/Idh/MocA family oxidoreductase</fullName>
    </submittedName>
</protein>
<feature type="domain" description="Gfo/Idh/MocA-like oxidoreductase N-terminal" evidence="1">
    <location>
        <begin position="4"/>
        <end position="121"/>
    </location>
</feature>
<dbReference type="SUPFAM" id="SSF55347">
    <property type="entry name" value="Glyceraldehyde-3-phosphate dehydrogenase-like, C-terminal domain"/>
    <property type="match status" value="1"/>
</dbReference>
<dbReference type="OrthoDB" id="9815825at2"/>
<evidence type="ECO:0000259" key="2">
    <source>
        <dbReference type="Pfam" id="PF22725"/>
    </source>
</evidence>
<dbReference type="Proteomes" id="UP000282311">
    <property type="component" value="Unassembled WGS sequence"/>
</dbReference>
<evidence type="ECO:0000259" key="1">
    <source>
        <dbReference type="Pfam" id="PF01408"/>
    </source>
</evidence>
<dbReference type="InterPro" id="IPR051450">
    <property type="entry name" value="Gfo/Idh/MocA_Oxidoreductases"/>
</dbReference>
<sequence>MNKLKVGILGFAYFSHARTALHILQRMPEVEVVGVSHHDRGRVVLMLEQCGVPFYEQYGELLSTELDAVLVCSENVHHAEMTLAAIRAGKHVLCEKPLGVASDEMRQMVVEAKENGVRLMTMLTGCFHPAVMEAKRLIDSGKIGRVVALKGTNRGKFPGGWYTIPELSGGGAIIDHAVHVTGVMNLLTGSKAKAVYAEGGTFFRELNAEDGGIVHVTFENGAIAVIDPSWSRCDSFPFDVDFTAQVIGTEGVLALDCFNQKTENYLDRTPRAEWDYYGDSTYELMIEDFVRAVRDGTDGQVTGEDGLNASLVALAAYKSMKRGEMVTVD</sequence>
<dbReference type="SUPFAM" id="SSF51735">
    <property type="entry name" value="NAD(P)-binding Rossmann-fold domains"/>
    <property type="match status" value="1"/>
</dbReference>
<organism evidence="3 4">
    <name type="scientific">Paenibacillus ginsengarvi</name>
    <dbReference type="NCBI Taxonomy" id="400777"/>
    <lineage>
        <taxon>Bacteria</taxon>
        <taxon>Bacillati</taxon>
        <taxon>Bacillota</taxon>
        <taxon>Bacilli</taxon>
        <taxon>Bacillales</taxon>
        <taxon>Paenibacillaceae</taxon>
        <taxon>Paenibacillus</taxon>
    </lineage>
</organism>
<dbReference type="Gene3D" id="3.40.50.720">
    <property type="entry name" value="NAD(P)-binding Rossmann-like Domain"/>
    <property type="match status" value="1"/>
</dbReference>
<dbReference type="PANTHER" id="PTHR43377:SF1">
    <property type="entry name" value="BILIVERDIN REDUCTASE A"/>
    <property type="match status" value="1"/>
</dbReference>
<gene>
    <name evidence="3" type="ORF">D7M11_03440</name>
</gene>
<dbReference type="AlphaFoldDB" id="A0A3B0CQ51"/>
<dbReference type="Pfam" id="PF01408">
    <property type="entry name" value="GFO_IDH_MocA"/>
    <property type="match status" value="1"/>
</dbReference>
<dbReference type="InterPro" id="IPR036291">
    <property type="entry name" value="NAD(P)-bd_dom_sf"/>
</dbReference>
<name>A0A3B0CQ51_9BACL</name>
<dbReference type="InterPro" id="IPR055170">
    <property type="entry name" value="GFO_IDH_MocA-like_dom"/>
</dbReference>
<feature type="domain" description="GFO/IDH/MocA-like oxidoreductase" evidence="2">
    <location>
        <begin position="132"/>
        <end position="253"/>
    </location>
</feature>
<comment type="caution">
    <text evidence="3">The sequence shown here is derived from an EMBL/GenBank/DDBJ whole genome shotgun (WGS) entry which is preliminary data.</text>
</comment>
<dbReference type="Gene3D" id="3.30.360.10">
    <property type="entry name" value="Dihydrodipicolinate Reductase, domain 2"/>
    <property type="match status" value="1"/>
</dbReference>
<evidence type="ECO:0000313" key="4">
    <source>
        <dbReference type="Proteomes" id="UP000282311"/>
    </source>
</evidence>